<keyword evidence="1" id="KW-0812">Transmembrane</keyword>
<evidence type="ECO:0000313" key="2">
    <source>
        <dbReference type="EMBL" id="SCU69322.1"/>
    </source>
</evidence>
<name>A0A1G4IBI3_TRYEQ</name>
<keyword evidence="1" id="KW-0472">Membrane</keyword>
<reference evidence="2" key="1">
    <citation type="submission" date="2016-09" db="EMBL/GenBank/DDBJ databases">
        <authorList>
            <person name="Hebert L."/>
            <person name="Moumen B."/>
        </authorList>
    </citation>
    <scope>NUCLEOTIDE SEQUENCE [LARGE SCALE GENOMIC DNA]</scope>
    <source>
        <strain evidence="2">OVI</strain>
    </source>
</reference>
<accession>A0A1G4IBI3</accession>
<evidence type="ECO:0008006" key="4">
    <source>
        <dbReference type="Google" id="ProtNLM"/>
    </source>
</evidence>
<organism evidence="2 3">
    <name type="scientific">Trypanosoma equiperdum</name>
    <dbReference type="NCBI Taxonomy" id="5694"/>
    <lineage>
        <taxon>Eukaryota</taxon>
        <taxon>Discoba</taxon>
        <taxon>Euglenozoa</taxon>
        <taxon>Kinetoplastea</taxon>
        <taxon>Metakinetoplastina</taxon>
        <taxon>Trypanosomatida</taxon>
        <taxon>Trypanosomatidae</taxon>
        <taxon>Trypanosoma</taxon>
    </lineage>
</organism>
<dbReference type="Proteomes" id="UP000195570">
    <property type="component" value="Unassembled WGS sequence"/>
</dbReference>
<proteinExistence type="predicted"/>
<protein>
    <recommendedName>
        <fullName evidence="4">Transmembrane protein</fullName>
    </recommendedName>
</protein>
<evidence type="ECO:0000256" key="1">
    <source>
        <dbReference type="SAM" id="Phobius"/>
    </source>
</evidence>
<evidence type="ECO:0000313" key="3">
    <source>
        <dbReference type="Proteomes" id="UP000195570"/>
    </source>
</evidence>
<dbReference type="RefSeq" id="XP_067080310.1">
    <property type="nucleotide sequence ID" value="XM_067224209.1"/>
</dbReference>
<sequence>MDGLYFTAKAQFHQLATHISLYHEDASPTYRTLGEACLQLAGLRPDRFTFWNVPNMSGYFNKALPLDIHGGYVLVDEAAVKAAAGTYGVLRYAYLAAAVRARAGGRWRYDFTTMNAALCVGVASGFAVLSVGRRRWPLMRRRPVGAIAVGVATCFVAVVATRLLLRAMGAGITHARNSNRRALEKLRCVDCYDDVARYTEQRKEEVEAQRVPQPQPGMPPLPEVSLRQFERLSALQVQLLESNLCEIRLAKRRANSQLCDVHRGLRDDEQYAVSAGLPIQSADVALARERARQLPSGG</sequence>
<dbReference type="VEuPathDB" id="TriTrypDB:TEOVI_000088800"/>
<comment type="caution">
    <text evidence="2">The sequence shown here is derived from an EMBL/GenBank/DDBJ whole genome shotgun (WGS) entry which is preliminary data.</text>
</comment>
<keyword evidence="3" id="KW-1185">Reference proteome</keyword>
<feature type="transmembrane region" description="Helical" evidence="1">
    <location>
        <begin position="114"/>
        <end position="132"/>
    </location>
</feature>
<feature type="transmembrane region" description="Helical" evidence="1">
    <location>
        <begin position="144"/>
        <end position="165"/>
    </location>
</feature>
<gene>
    <name evidence="2" type="ORF">TEOVI_000088800</name>
</gene>
<dbReference type="EMBL" id="CZPT02001192">
    <property type="protein sequence ID" value="SCU69322.1"/>
    <property type="molecule type" value="Genomic_DNA"/>
</dbReference>
<keyword evidence="1" id="KW-1133">Transmembrane helix</keyword>
<dbReference type="GeneID" id="92374828"/>
<dbReference type="AlphaFoldDB" id="A0A1G4IBI3"/>